<evidence type="ECO:0000313" key="2">
    <source>
        <dbReference type="Proteomes" id="UP000032266"/>
    </source>
</evidence>
<name>A0A0C5VAF9_9GAMM</name>
<gene>
    <name evidence="1" type="ORF">YC6258_04266</name>
</gene>
<proteinExistence type="predicted"/>
<accession>A0A0C5VAF9</accession>
<sequence length="45" mass="5324">MSLPYLNINRDTSDTVKRITQHYEISFNINAPQSPYINCIYRMVC</sequence>
<protein>
    <submittedName>
        <fullName evidence="1">Uncharacterized protein</fullName>
    </submittedName>
</protein>
<dbReference type="Proteomes" id="UP000032266">
    <property type="component" value="Chromosome"/>
</dbReference>
<dbReference type="EMBL" id="CP007142">
    <property type="protein sequence ID" value="AJQ96300.1"/>
    <property type="molecule type" value="Genomic_DNA"/>
</dbReference>
<reference evidence="1 2" key="1">
    <citation type="submission" date="2014-01" db="EMBL/GenBank/DDBJ databases">
        <title>Full genme sequencing of cellulolytic bacterium Gynuella sunshinyii YC6258T gen. nov., sp. nov.</title>
        <authorList>
            <person name="Khan H."/>
            <person name="Chung E.J."/>
            <person name="Chung Y.R."/>
        </authorList>
    </citation>
    <scope>NUCLEOTIDE SEQUENCE [LARGE SCALE GENOMIC DNA]</scope>
    <source>
        <strain evidence="1 2">YC6258</strain>
    </source>
</reference>
<keyword evidence="2" id="KW-1185">Reference proteome</keyword>
<dbReference type="AlphaFoldDB" id="A0A0C5VAF9"/>
<evidence type="ECO:0000313" key="1">
    <source>
        <dbReference type="EMBL" id="AJQ96300.1"/>
    </source>
</evidence>
<dbReference type="KEGG" id="gsn:YC6258_04266"/>
<dbReference type="STRING" id="1445510.YC6258_04266"/>
<organism evidence="1 2">
    <name type="scientific">Gynuella sunshinyii YC6258</name>
    <dbReference type="NCBI Taxonomy" id="1445510"/>
    <lineage>
        <taxon>Bacteria</taxon>
        <taxon>Pseudomonadati</taxon>
        <taxon>Pseudomonadota</taxon>
        <taxon>Gammaproteobacteria</taxon>
        <taxon>Oceanospirillales</taxon>
        <taxon>Saccharospirillaceae</taxon>
        <taxon>Gynuella</taxon>
    </lineage>
</organism>
<dbReference type="HOGENOM" id="CLU_3200423_0_0_6"/>